<organism evidence="9 10">
    <name type="scientific">Labrys miyagiensis</name>
    <dbReference type="NCBI Taxonomy" id="346912"/>
    <lineage>
        <taxon>Bacteria</taxon>
        <taxon>Pseudomonadati</taxon>
        <taxon>Pseudomonadota</taxon>
        <taxon>Alphaproteobacteria</taxon>
        <taxon>Hyphomicrobiales</taxon>
        <taxon>Xanthobacteraceae</taxon>
        <taxon>Labrys</taxon>
    </lineage>
</organism>
<evidence type="ECO:0000256" key="5">
    <source>
        <dbReference type="ARBA" id="ARBA00022741"/>
    </source>
</evidence>
<dbReference type="InterPro" id="IPR003593">
    <property type="entry name" value="AAA+_ATPase"/>
</dbReference>
<dbReference type="Pfam" id="PF00005">
    <property type="entry name" value="ABC_tran"/>
    <property type="match status" value="1"/>
</dbReference>
<dbReference type="PANTHER" id="PTHR43297">
    <property type="entry name" value="OLIGOPEPTIDE TRANSPORT ATP-BINDING PROTEIN APPD"/>
    <property type="match status" value="1"/>
</dbReference>
<dbReference type="EMBL" id="BSPC01000022">
    <property type="protein sequence ID" value="GLS19381.1"/>
    <property type="molecule type" value="Genomic_DNA"/>
</dbReference>
<comment type="subcellular location">
    <subcellularLocation>
        <location evidence="1">Cell inner membrane</location>
        <topology evidence="1">Peripheral membrane protein</topology>
    </subcellularLocation>
</comment>
<accession>A0ABQ6CGN2</accession>
<dbReference type="InterPro" id="IPR017871">
    <property type="entry name" value="ABC_transporter-like_CS"/>
</dbReference>
<sequence length="340" mass="36573">MNAPVSLGAHPAKTLTVRNLTTTFATSQGTLSALNDISFEVRPGEVLGLVGESGSGKSVTLRSMLHLLPSNARTTGSVSWGEQELIGASPATLRAMRGREIAMIFQEPMTALNPVLTVHRQIDESLVAHGTLDKRQRRERAIELLDLVGIPAASSRLDDYPHQFSGGMRQRVMIAIALAAEPRLLFADEPTTALDVTIQDQILKLILGLRERLGMSVIFVTHDLGVVAQTCDRVAVMYAGNIVESGAVLDVFRQPHHPYTRGLLGSVPQGGDERKPLMSIEGTPPSLAAMPQGCAFHPRCSFRVERCSLDKPPLTTIGAERLVACFRHEAVAAAGGGLHE</sequence>
<dbReference type="Gene3D" id="3.40.50.300">
    <property type="entry name" value="P-loop containing nucleotide triphosphate hydrolases"/>
    <property type="match status" value="1"/>
</dbReference>
<evidence type="ECO:0000256" key="1">
    <source>
        <dbReference type="ARBA" id="ARBA00004417"/>
    </source>
</evidence>
<dbReference type="GO" id="GO:0005524">
    <property type="term" value="F:ATP binding"/>
    <property type="evidence" value="ECO:0007669"/>
    <property type="project" value="UniProtKB-KW"/>
</dbReference>
<dbReference type="InterPro" id="IPR013563">
    <property type="entry name" value="Oligopep_ABC_C"/>
</dbReference>
<dbReference type="CDD" id="cd03257">
    <property type="entry name" value="ABC_NikE_OppD_transporters"/>
    <property type="match status" value="1"/>
</dbReference>
<proteinExistence type="inferred from homology"/>
<keyword evidence="10" id="KW-1185">Reference proteome</keyword>
<evidence type="ECO:0000256" key="4">
    <source>
        <dbReference type="ARBA" id="ARBA00022475"/>
    </source>
</evidence>
<dbReference type="PROSITE" id="PS50893">
    <property type="entry name" value="ABC_TRANSPORTER_2"/>
    <property type="match status" value="1"/>
</dbReference>
<feature type="domain" description="ABC transporter" evidence="8">
    <location>
        <begin position="15"/>
        <end position="264"/>
    </location>
</feature>
<evidence type="ECO:0000256" key="7">
    <source>
        <dbReference type="ARBA" id="ARBA00023136"/>
    </source>
</evidence>
<dbReference type="InterPro" id="IPR003439">
    <property type="entry name" value="ABC_transporter-like_ATP-bd"/>
</dbReference>
<keyword evidence="3" id="KW-0813">Transport</keyword>
<keyword evidence="7" id="KW-0472">Membrane</keyword>
<comment type="caution">
    <text evidence="9">The sequence shown here is derived from an EMBL/GenBank/DDBJ whole genome shotgun (WGS) entry which is preliminary data.</text>
</comment>
<dbReference type="PROSITE" id="PS00211">
    <property type="entry name" value="ABC_TRANSPORTER_1"/>
    <property type="match status" value="1"/>
</dbReference>
<evidence type="ECO:0000256" key="3">
    <source>
        <dbReference type="ARBA" id="ARBA00022448"/>
    </source>
</evidence>
<keyword evidence="4" id="KW-1003">Cell membrane</keyword>
<dbReference type="Proteomes" id="UP001156882">
    <property type="component" value="Unassembled WGS sequence"/>
</dbReference>
<dbReference type="SMART" id="SM00382">
    <property type="entry name" value="AAA"/>
    <property type="match status" value="1"/>
</dbReference>
<protein>
    <submittedName>
        <fullName evidence="9">ABC transporter ATP-binding protein</fullName>
    </submittedName>
</protein>
<reference evidence="10" key="1">
    <citation type="journal article" date="2019" name="Int. J. Syst. Evol. Microbiol.">
        <title>The Global Catalogue of Microorganisms (GCM) 10K type strain sequencing project: providing services to taxonomists for standard genome sequencing and annotation.</title>
        <authorList>
            <consortium name="The Broad Institute Genomics Platform"/>
            <consortium name="The Broad Institute Genome Sequencing Center for Infectious Disease"/>
            <person name="Wu L."/>
            <person name="Ma J."/>
        </authorList>
    </citation>
    <scope>NUCLEOTIDE SEQUENCE [LARGE SCALE GENOMIC DNA]</scope>
    <source>
        <strain evidence="10">NBRC 101365</strain>
    </source>
</reference>
<dbReference type="InterPro" id="IPR050388">
    <property type="entry name" value="ABC_Ni/Peptide_Import"/>
</dbReference>
<dbReference type="PANTHER" id="PTHR43297:SF2">
    <property type="entry name" value="DIPEPTIDE TRANSPORT ATP-BINDING PROTEIN DPPD"/>
    <property type="match status" value="1"/>
</dbReference>
<evidence type="ECO:0000256" key="6">
    <source>
        <dbReference type="ARBA" id="ARBA00022840"/>
    </source>
</evidence>
<dbReference type="RefSeq" id="WP_284312306.1">
    <property type="nucleotide sequence ID" value="NZ_BSPC01000022.1"/>
</dbReference>
<name>A0ABQ6CGN2_9HYPH</name>
<dbReference type="NCBIfam" id="TIGR01727">
    <property type="entry name" value="oligo_HPY"/>
    <property type="match status" value="1"/>
</dbReference>
<dbReference type="SUPFAM" id="SSF52540">
    <property type="entry name" value="P-loop containing nucleoside triphosphate hydrolases"/>
    <property type="match status" value="1"/>
</dbReference>
<evidence type="ECO:0000256" key="2">
    <source>
        <dbReference type="ARBA" id="ARBA00005417"/>
    </source>
</evidence>
<keyword evidence="5" id="KW-0547">Nucleotide-binding</keyword>
<evidence type="ECO:0000313" key="9">
    <source>
        <dbReference type="EMBL" id="GLS19381.1"/>
    </source>
</evidence>
<evidence type="ECO:0000259" key="8">
    <source>
        <dbReference type="PROSITE" id="PS50893"/>
    </source>
</evidence>
<gene>
    <name evidence="9" type="ORF">GCM10007874_23980</name>
</gene>
<dbReference type="InterPro" id="IPR027417">
    <property type="entry name" value="P-loop_NTPase"/>
</dbReference>
<comment type="similarity">
    <text evidence="2">Belongs to the ABC transporter superfamily.</text>
</comment>
<evidence type="ECO:0000313" key="10">
    <source>
        <dbReference type="Proteomes" id="UP001156882"/>
    </source>
</evidence>
<keyword evidence="6 9" id="KW-0067">ATP-binding</keyword>
<dbReference type="Pfam" id="PF08352">
    <property type="entry name" value="oligo_HPY"/>
    <property type="match status" value="1"/>
</dbReference>